<evidence type="ECO:0000313" key="12">
    <source>
        <dbReference type="Proteomes" id="UP000494245"/>
    </source>
</evidence>
<evidence type="ECO:0000256" key="6">
    <source>
        <dbReference type="ARBA" id="ARBA00022989"/>
    </source>
</evidence>
<keyword evidence="7 9" id="KW-0472">Membrane</keyword>
<dbReference type="Pfam" id="PF03062">
    <property type="entry name" value="MBOAT"/>
    <property type="match status" value="1"/>
</dbReference>
<evidence type="ECO:0000313" key="11">
    <source>
        <dbReference type="EMBL" id="GFK93078.1"/>
    </source>
</evidence>
<organism evidence="11 12">
    <name type="scientific">Fundidesulfovibrio magnetotacticus</name>
    <dbReference type="NCBI Taxonomy" id="2730080"/>
    <lineage>
        <taxon>Bacteria</taxon>
        <taxon>Pseudomonadati</taxon>
        <taxon>Thermodesulfobacteriota</taxon>
        <taxon>Desulfovibrionia</taxon>
        <taxon>Desulfovibrionales</taxon>
        <taxon>Desulfovibrionaceae</taxon>
        <taxon>Fundidesulfovibrio</taxon>
    </lineage>
</organism>
<gene>
    <name evidence="11" type="primary">patA_1</name>
    <name evidence="11" type="ORF">NNJEOMEG_00907</name>
</gene>
<evidence type="ECO:0000256" key="5">
    <source>
        <dbReference type="ARBA" id="ARBA00022692"/>
    </source>
</evidence>
<reference evidence="11 12" key="1">
    <citation type="submission" date="2020-04" db="EMBL/GenBank/DDBJ databases">
        <authorList>
            <consortium name="Desulfovibrio sp. FSS-1 genome sequencing consortium"/>
            <person name="Shimoshige H."/>
            <person name="Kobayashi H."/>
            <person name="Maekawa T."/>
        </authorList>
    </citation>
    <scope>NUCLEOTIDE SEQUENCE [LARGE SCALE GENOMIC DNA]</scope>
    <source>
        <strain evidence="11 12">SIID29052-01</strain>
    </source>
</reference>
<feature type="transmembrane region" description="Helical" evidence="10">
    <location>
        <begin position="109"/>
        <end position="129"/>
    </location>
</feature>
<sequence>MQLLSVEFAVFFLVVLALAWAVRTRPAAFRSVLLAASYVFYAGFHAGFAALLAGVSLLTWWAGLALAGPWQGRARTGILTGYLALVLGELCVFKYWNLASELTGLLPELSLALPVGISFFTFQGVGYVMDVYRRPEEAQRSALDVFLFMAFFPTLLSGPILRARDFIPQLRSGAPAWTDASQAFWLIVLGLFKKVALSSYLSEHATRQLFSGPEHFSSPGALLGVLAYSAQIYCDFSGYSDLAQGLAGLLGLRAPDNFNQPYKARNLREFWQGWHISLSTWLRDYLYIPLGGSRCAPARRNLNLLVTMGLGGLWHGAGLNFLAWGLLHGGGLVVTHAFSGRLPTPGTPAGRRLADAACWAGTFAFVTLAWVFFAAPDFDTAARVLGRMAALDGSGQGPTATLAVVTLGVIAYQALRLDWLRTCPRPLAMLPAPAQAAALGFLGALIVRMGPDGMLPFIYFSF</sequence>
<feature type="transmembrane region" description="Helical" evidence="10">
    <location>
        <begin position="141"/>
        <end position="163"/>
    </location>
</feature>
<keyword evidence="4 9" id="KW-0808">Transferase</keyword>
<accession>A0A6V8LRX3</accession>
<dbReference type="GO" id="GO:0042121">
    <property type="term" value="P:alginic acid biosynthetic process"/>
    <property type="evidence" value="ECO:0007669"/>
    <property type="project" value="InterPro"/>
</dbReference>
<dbReference type="Proteomes" id="UP000494245">
    <property type="component" value="Unassembled WGS sequence"/>
</dbReference>
<evidence type="ECO:0000256" key="8">
    <source>
        <dbReference type="ARBA" id="ARBA00023315"/>
    </source>
</evidence>
<dbReference type="InterPro" id="IPR028362">
    <property type="entry name" value="AlgI"/>
</dbReference>
<evidence type="ECO:0000256" key="1">
    <source>
        <dbReference type="ARBA" id="ARBA00004651"/>
    </source>
</evidence>
<dbReference type="PIRSF" id="PIRSF500217">
    <property type="entry name" value="AlgI"/>
    <property type="match status" value="1"/>
</dbReference>
<evidence type="ECO:0000256" key="9">
    <source>
        <dbReference type="PIRNR" id="PIRNR016636"/>
    </source>
</evidence>
<evidence type="ECO:0000256" key="3">
    <source>
        <dbReference type="ARBA" id="ARBA00022475"/>
    </source>
</evidence>
<dbReference type="InterPro" id="IPR051085">
    <property type="entry name" value="MB_O-acyltransferase"/>
</dbReference>
<dbReference type="PIRSF" id="PIRSF016636">
    <property type="entry name" value="AlgI_DltB"/>
    <property type="match status" value="1"/>
</dbReference>
<protein>
    <submittedName>
        <fullName evidence="11">Peptidoglycan O-acetyltransferase</fullName>
        <ecNumber evidence="11">2.3.1.-</ecNumber>
    </submittedName>
</protein>
<dbReference type="InterPro" id="IPR004299">
    <property type="entry name" value="MBOAT_fam"/>
</dbReference>
<comment type="similarity">
    <text evidence="2 9">Belongs to the membrane-bound acyltransferase family.</text>
</comment>
<evidence type="ECO:0000256" key="10">
    <source>
        <dbReference type="SAM" id="Phobius"/>
    </source>
</evidence>
<dbReference type="PANTHER" id="PTHR13285">
    <property type="entry name" value="ACYLTRANSFERASE"/>
    <property type="match status" value="1"/>
</dbReference>
<dbReference type="PANTHER" id="PTHR13285:SF23">
    <property type="entry name" value="TEICHOIC ACID D-ALANYLTRANSFERASE"/>
    <property type="match status" value="1"/>
</dbReference>
<dbReference type="EC" id="2.3.1.-" evidence="11"/>
<feature type="transmembrane region" description="Helical" evidence="10">
    <location>
        <begin position="40"/>
        <end position="67"/>
    </location>
</feature>
<keyword evidence="6 10" id="KW-1133">Transmembrane helix</keyword>
<comment type="subcellular location">
    <subcellularLocation>
        <location evidence="1">Cell membrane</location>
        <topology evidence="1">Multi-pass membrane protein</topology>
    </subcellularLocation>
</comment>
<proteinExistence type="inferred from homology"/>
<evidence type="ECO:0000256" key="7">
    <source>
        <dbReference type="ARBA" id="ARBA00023136"/>
    </source>
</evidence>
<feature type="transmembrane region" description="Helical" evidence="10">
    <location>
        <begin position="79"/>
        <end position="97"/>
    </location>
</feature>
<evidence type="ECO:0000256" key="2">
    <source>
        <dbReference type="ARBA" id="ARBA00010323"/>
    </source>
</evidence>
<dbReference type="InterPro" id="IPR024194">
    <property type="entry name" value="Ac/AlaTfrase_AlgI/DltB"/>
</dbReference>
<reference evidence="11 12" key="2">
    <citation type="submission" date="2020-05" db="EMBL/GenBank/DDBJ databases">
        <title>Draft genome sequence of Desulfovibrio sp. strainFSS-1.</title>
        <authorList>
            <person name="Shimoshige H."/>
            <person name="Kobayashi H."/>
            <person name="Maekawa T."/>
        </authorList>
    </citation>
    <scope>NUCLEOTIDE SEQUENCE [LARGE SCALE GENOMIC DNA]</scope>
    <source>
        <strain evidence="11 12">SIID29052-01</strain>
    </source>
</reference>
<name>A0A6V8LRX3_9BACT</name>
<keyword evidence="8 9" id="KW-0012">Acyltransferase</keyword>
<feature type="transmembrane region" description="Helical" evidence="10">
    <location>
        <begin position="395"/>
        <end position="415"/>
    </location>
</feature>
<feature type="transmembrane region" description="Helical" evidence="10">
    <location>
        <begin position="356"/>
        <end position="375"/>
    </location>
</feature>
<dbReference type="GO" id="GO:0016746">
    <property type="term" value="F:acyltransferase activity"/>
    <property type="evidence" value="ECO:0007669"/>
    <property type="project" value="UniProtKB-KW"/>
</dbReference>
<comment type="caution">
    <text evidence="11">The sequence shown here is derived from an EMBL/GenBank/DDBJ whole genome shotgun (WGS) entry which is preliminary data.</text>
</comment>
<evidence type="ECO:0000256" key="4">
    <source>
        <dbReference type="ARBA" id="ARBA00022679"/>
    </source>
</evidence>
<keyword evidence="3 9" id="KW-1003">Cell membrane</keyword>
<dbReference type="GO" id="GO:0005886">
    <property type="term" value="C:plasma membrane"/>
    <property type="evidence" value="ECO:0007669"/>
    <property type="project" value="UniProtKB-SubCell"/>
</dbReference>
<dbReference type="AlphaFoldDB" id="A0A6V8LRX3"/>
<keyword evidence="12" id="KW-1185">Reference proteome</keyword>
<dbReference type="EMBL" id="BLTE01000003">
    <property type="protein sequence ID" value="GFK93078.1"/>
    <property type="molecule type" value="Genomic_DNA"/>
</dbReference>
<feature type="transmembrane region" description="Helical" evidence="10">
    <location>
        <begin position="427"/>
        <end position="447"/>
    </location>
</feature>
<keyword evidence="5 10" id="KW-0812">Transmembrane</keyword>
<dbReference type="RefSeq" id="WP_173081760.1">
    <property type="nucleotide sequence ID" value="NZ_BLTE01000003.1"/>
</dbReference>